<dbReference type="InterPro" id="IPR050706">
    <property type="entry name" value="Cyclic-di-GMP_PDE-like"/>
</dbReference>
<organism evidence="3 4">
    <name type="scientific">Synechocystis salina LEGE 00031</name>
    <dbReference type="NCBI Taxonomy" id="1828736"/>
    <lineage>
        <taxon>Bacteria</taxon>
        <taxon>Bacillati</taxon>
        <taxon>Cyanobacteriota</taxon>
        <taxon>Cyanophyceae</taxon>
        <taxon>Synechococcales</taxon>
        <taxon>Merismopediaceae</taxon>
        <taxon>Synechocystis</taxon>
    </lineage>
</organism>
<dbReference type="Gene3D" id="3.20.20.450">
    <property type="entry name" value="EAL domain"/>
    <property type="match status" value="1"/>
</dbReference>
<dbReference type="PROSITE" id="PS00889">
    <property type="entry name" value="CNMP_BINDING_2"/>
    <property type="match status" value="1"/>
</dbReference>
<dbReference type="PRINTS" id="PR00103">
    <property type="entry name" value="CAMPKINASE"/>
</dbReference>
<name>A0ABR9VS36_9SYNC</name>
<dbReference type="RefSeq" id="WP_194019818.1">
    <property type="nucleotide sequence ID" value="NZ_JADEVV010000024.1"/>
</dbReference>
<dbReference type="SMART" id="SM00100">
    <property type="entry name" value="cNMP"/>
    <property type="match status" value="1"/>
</dbReference>
<comment type="caution">
    <text evidence="3">The sequence shown here is derived from an EMBL/GenBank/DDBJ whole genome shotgun (WGS) entry which is preliminary data.</text>
</comment>
<evidence type="ECO:0000259" key="2">
    <source>
        <dbReference type="PROSITE" id="PS50883"/>
    </source>
</evidence>
<dbReference type="InterPro" id="IPR014710">
    <property type="entry name" value="RmlC-like_jellyroll"/>
</dbReference>
<dbReference type="InterPro" id="IPR001633">
    <property type="entry name" value="EAL_dom"/>
</dbReference>
<dbReference type="PANTHER" id="PTHR33121:SF71">
    <property type="entry name" value="OXYGEN SENSOR PROTEIN DOSP"/>
    <property type="match status" value="1"/>
</dbReference>
<reference evidence="3 4" key="1">
    <citation type="submission" date="2020-10" db="EMBL/GenBank/DDBJ databases">
        <authorList>
            <person name="Castelo-Branco R."/>
            <person name="Eusebio N."/>
            <person name="Adriana R."/>
            <person name="Vieira A."/>
            <person name="Brugerolle De Fraissinette N."/>
            <person name="Rezende De Castro R."/>
            <person name="Schneider M.P."/>
            <person name="Vasconcelos V."/>
            <person name="Leao P.N."/>
        </authorList>
    </citation>
    <scope>NUCLEOTIDE SEQUENCE [LARGE SCALE GENOMIC DNA]</scope>
    <source>
        <strain evidence="3 4">LEGE 00031</strain>
    </source>
</reference>
<keyword evidence="4" id="KW-1185">Reference proteome</keyword>
<dbReference type="EMBL" id="JADEVV010000024">
    <property type="protein sequence ID" value="MBE9254154.1"/>
    <property type="molecule type" value="Genomic_DNA"/>
</dbReference>
<dbReference type="PROSITE" id="PS50883">
    <property type="entry name" value="EAL"/>
    <property type="match status" value="1"/>
</dbReference>
<evidence type="ECO:0000313" key="4">
    <source>
        <dbReference type="Proteomes" id="UP000658720"/>
    </source>
</evidence>
<dbReference type="PROSITE" id="PS50042">
    <property type="entry name" value="CNMP_BINDING_3"/>
    <property type="match status" value="1"/>
</dbReference>
<dbReference type="SUPFAM" id="SSF141868">
    <property type="entry name" value="EAL domain-like"/>
    <property type="match status" value="1"/>
</dbReference>
<dbReference type="InterPro" id="IPR035919">
    <property type="entry name" value="EAL_sf"/>
</dbReference>
<dbReference type="CDD" id="cd01948">
    <property type="entry name" value="EAL"/>
    <property type="match status" value="1"/>
</dbReference>
<dbReference type="InterPro" id="IPR018488">
    <property type="entry name" value="cNMP-bd_CS"/>
</dbReference>
<feature type="domain" description="EAL" evidence="2">
    <location>
        <begin position="150"/>
        <end position="403"/>
    </location>
</feature>
<dbReference type="SUPFAM" id="SSF51206">
    <property type="entry name" value="cAMP-binding domain-like"/>
    <property type="match status" value="1"/>
</dbReference>
<evidence type="ECO:0000313" key="3">
    <source>
        <dbReference type="EMBL" id="MBE9254154.1"/>
    </source>
</evidence>
<sequence length="404" mass="45357">MTPPNALLTTRHYRAGDLIFSQGDRGNYAYIVEEGQVEIWTELQGDRLVLNILQPGSLFGELALVDAKPRSASASALTDCILSLVTPDQVNQRIDTADPILRLLLLVVIGHFRSESNNFRGTDEPSPELDAALTKAKLSFKERITDAVDMIRLEGEMQEAIAKEQFHLMYQPIVFMNDLRIEGFEALIRWQSPKRGFVRPDVFIEVAEATDLIIPIGQWVIEQGLKDLKSLQTKFNSDLLMSFNIVGRQTNNEDFIPWLLARVDHHGLTPNKVKLEIIERTLFSGDSSAPWIENCRSRGFALVLDDFGTGYSSLQYLNEYKIDRVKIDKSFVDGLGTNQNSESICSAILQLSHALGMTVVAEGIETQAQLEVLRSLGCDYGQGYLFSRPLPFDQVMALPKDSFR</sequence>
<accession>A0ABR9VS36</accession>
<gene>
    <name evidence="3" type="ORF">IQ217_09940</name>
</gene>
<dbReference type="Proteomes" id="UP000658720">
    <property type="component" value="Unassembled WGS sequence"/>
</dbReference>
<dbReference type="InterPro" id="IPR000595">
    <property type="entry name" value="cNMP-bd_dom"/>
</dbReference>
<dbReference type="Pfam" id="PF00563">
    <property type="entry name" value="EAL"/>
    <property type="match status" value="1"/>
</dbReference>
<dbReference type="Gene3D" id="2.60.120.10">
    <property type="entry name" value="Jelly Rolls"/>
    <property type="match status" value="1"/>
</dbReference>
<dbReference type="Pfam" id="PF00027">
    <property type="entry name" value="cNMP_binding"/>
    <property type="match status" value="1"/>
</dbReference>
<dbReference type="SMART" id="SM00052">
    <property type="entry name" value="EAL"/>
    <property type="match status" value="1"/>
</dbReference>
<feature type="domain" description="Cyclic nucleotide-binding" evidence="1">
    <location>
        <begin position="8"/>
        <end position="80"/>
    </location>
</feature>
<dbReference type="CDD" id="cd00038">
    <property type="entry name" value="CAP_ED"/>
    <property type="match status" value="1"/>
</dbReference>
<protein>
    <submittedName>
        <fullName evidence="3">EAL domain-containing protein</fullName>
    </submittedName>
</protein>
<dbReference type="InterPro" id="IPR018490">
    <property type="entry name" value="cNMP-bd_dom_sf"/>
</dbReference>
<evidence type="ECO:0000259" key="1">
    <source>
        <dbReference type="PROSITE" id="PS50042"/>
    </source>
</evidence>
<proteinExistence type="predicted"/>
<dbReference type="PANTHER" id="PTHR33121">
    <property type="entry name" value="CYCLIC DI-GMP PHOSPHODIESTERASE PDEF"/>
    <property type="match status" value="1"/>
</dbReference>